<dbReference type="Proteomes" id="UP000309544">
    <property type="component" value="Unassembled WGS sequence"/>
</dbReference>
<keyword evidence="2" id="KW-1185">Reference proteome</keyword>
<proteinExistence type="predicted"/>
<name>A0A5C4RYE3_PROVB</name>
<organism evidence="1 2">
    <name type="scientific">Prosthecochloris vibrioformis</name>
    <name type="common">Chlorobium vibrioforme</name>
    <dbReference type="NCBI Taxonomy" id="1098"/>
    <lineage>
        <taxon>Bacteria</taxon>
        <taxon>Pseudomonadati</taxon>
        <taxon>Chlorobiota</taxon>
        <taxon>Chlorobiia</taxon>
        <taxon>Chlorobiales</taxon>
        <taxon>Chlorobiaceae</taxon>
        <taxon>Prosthecochloris</taxon>
    </lineage>
</organism>
<reference evidence="1 2" key="1">
    <citation type="submission" date="2019-05" db="EMBL/GenBank/DDBJ databases">
        <title>Draft Whole-Genome sequence of the green sulfur bacterium Prosthecochloris vibrioformis DSM 260.</title>
        <authorList>
            <person name="Meyer T.E."/>
            <person name="Kyndt J.A."/>
        </authorList>
    </citation>
    <scope>NUCLEOTIDE SEQUENCE [LARGE SCALE GENOMIC DNA]</scope>
    <source>
        <strain evidence="1 2">DSM 260</strain>
    </source>
</reference>
<gene>
    <name evidence="1" type="ORF">FGF68_08635</name>
</gene>
<accession>A0A5C4RYE3</accession>
<evidence type="ECO:0000313" key="1">
    <source>
        <dbReference type="EMBL" id="TNJ36094.1"/>
    </source>
</evidence>
<sequence>MDNEKKSGKPYRIVIEWDEREDFLFTCDYGEPDEHADTSSTVPCNESYSFPHVVYAMGNVLRKLRREPIAFPLFLLSLAFEHRKLLSEIDTLLSGMHTHLARNPTPGRFTCQVKR</sequence>
<evidence type="ECO:0000313" key="2">
    <source>
        <dbReference type="Proteomes" id="UP000309544"/>
    </source>
</evidence>
<comment type="caution">
    <text evidence="1">The sequence shown here is derived from an EMBL/GenBank/DDBJ whole genome shotgun (WGS) entry which is preliminary data.</text>
</comment>
<dbReference type="EMBL" id="VDCI01000008">
    <property type="protein sequence ID" value="TNJ36094.1"/>
    <property type="molecule type" value="Genomic_DNA"/>
</dbReference>
<protein>
    <submittedName>
        <fullName evidence="1">Uncharacterized protein</fullName>
    </submittedName>
</protein>
<dbReference type="AlphaFoldDB" id="A0A5C4RYE3"/>
<dbReference type="RefSeq" id="WP_139626773.1">
    <property type="nucleotide sequence ID" value="NZ_VDCI01000008.1"/>
</dbReference>